<comment type="caution">
    <text evidence="13">The sequence shown here is derived from an EMBL/GenBank/DDBJ whole genome shotgun (WGS) entry which is preliminary data.</text>
</comment>
<sequence>MGFVQFPSILFRPARSIVLLLALSLTLSACRDRAPVTLSHFAAFGGQVDLSLVAVTSEQAEQAAAHVAQDFAYLERDWSSQGEAMARVNRLLAQSEPFVPPPSIVPLVRLGQSLESRSEGLVNLGLGRLVALWGFESGAPGGSLPASERITALVEASPSMASIQIEGLTLKGTNPALSLDLEPIALSRAIDLAIEHLKDLGVRNALLQSGRELRAIGERSGQPWRIPVRRPSGSAVLAIVPLRGDEALASISEQDRAFTYRGQLYHAILDPRTGWPANGVRLVTVMSGETVQAAAAARALFIAGPAAWPRVAGRLGVQHALLVDAEGRLHMTPAMAERLELVDAEESVEIAEPEWSVSRPVEEDGRQP</sequence>
<dbReference type="Proteomes" id="UP000434044">
    <property type="component" value="Unassembled WGS sequence"/>
</dbReference>
<evidence type="ECO:0000313" key="13">
    <source>
        <dbReference type="EMBL" id="MTW22512.1"/>
    </source>
</evidence>
<evidence type="ECO:0000256" key="7">
    <source>
        <dbReference type="ARBA" id="ARBA00022723"/>
    </source>
</evidence>
<evidence type="ECO:0000256" key="11">
    <source>
        <dbReference type="ARBA" id="ARBA00048540"/>
    </source>
</evidence>
<dbReference type="Pfam" id="PF02424">
    <property type="entry name" value="ApbE"/>
    <property type="match status" value="1"/>
</dbReference>
<dbReference type="PANTHER" id="PTHR30040:SF2">
    <property type="entry name" value="FAD:PROTEIN FMN TRANSFERASE"/>
    <property type="match status" value="1"/>
</dbReference>
<dbReference type="InterPro" id="IPR024932">
    <property type="entry name" value="ApbE"/>
</dbReference>
<dbReference type="Gene3D" id="3.10.520.10">
    <property type="entry name" value="ApbE-like domains"/>
    <property type="match status" value="1"/>
</dbReference>
<evidence type="ECO:0000313" key="14">
    <source>
        <dbReference type="Proteomes" id="UP000434044"/>
    </source>
</evidence>
<evidence type="ECO:0000256" key="9">
    <source>
        <dbReference type="ARBA" id="ARBA00022842"/>
    </source>
</evidence>
<dbReference type="RefSeq" id="WP_155451074.1">
    <property type="nucleotide sequence ID" value="NZ_WNKT01000043.1"/>
</dbReference>
<keyword evidence="8 12" id="KW-0274">FAD</keyword>
<comment type="cofactor">
    <cofactor evidence="1">
        <name>Mg(2+)</name>
        <dbReference type="ChEBI" id="CHEBI:18420"/>
    </cofactor>
</comment>
<gene>
    <name evidence="13" type="ORF">GJ668_15670</name>
</gene>
<evidence type="ECO:0000256" key="6">
    <source>
        <dbReference type="ARBA" id="ARBA00022679"/>
    </source>
</evidence>
<accession>A0A6N8EE30</accession>
<evidence type="ECO:0000256" key="8">
    <source>
        <dbReference type="ARBA" id="ARBA00022827"/>
    </source>
</evidence>
<evidence type="ECO:0000256" key="5">
    <source>
        <dbReference type="ARBA" id="ARBA00022630"/>
    </source>
</evidence>
<dbReference type="PIRSF" id="PIRSF006268">
    <property type="entry name" value="ApbE"/>
    <property type="match status" value="1"/>
</dbReference>
<dbReference type="AlphaFoldDB" id="A0A6N8EE30"/>
<evidence type="ECO:0000256" key="10">
    <source>
        <dbReference type="ARBA" id="ARBA00031306"/>
    </source>
</evidence>
<evidence type="ECO:0000256" key="2">
    <source>
        <dbReference type="ARBA" id="ARBA00008282"/>
    </source>
</evidence>
<organism evidence="13 14">
    <name type="scientific">Allochromatium palmeri</name>
    <dbReference type="NCBI Taxonomy" id="231048"/>
    <lineage>
        <taxon>Bacteria</taxon>
        <taxon>Pseudomonadati</taxon>
        <taxon>Pseudomonadota</taxon>
        <taxon>Gammaproteobacteria</taxon>
        <taxon>Chromatiales</taxon>
        <taxon>Chromatiaceae</taxon>
        <taxon>Allochromatium</taxon>
    </lineage>
</organism>
<keyword evidence="5 12" id="KW-0285">Flavoprotein</keyword>
<dbReference type="InterPro" id="IPR003374">
    <property type="entry name" value="ApbE-like_sf"/>
</dbReference>
<protein>
    <recommendedName>
        <fullName evidence="4 12">FAD:protein FMN transferase</fullName>
        <ecNumber evidence="3 12">2.7.1.180</ecNumber>
    </recommendedName>
    <alternativeName>
        <fullName evidence="10 12">Flavin transferase</fullName>
    </alternativeName>
</protein>
<proteinExistence type="inferred from homology"/>
<dbReference type="GO" id="GO:0016740">
    <property type="term" value="F:transferase activity"/>
    <property type="evidence" value="ECO:0007669"/>
    <property type="project" value="UniProtKB-UniRule"/>
</dbReference>
<dbReference type="EC" id="2.7.1.180" evidence="3 12"/>
<dbReference type="EMBL" id="WNKT01000043">
    <property type="protein sequence ID" value="MTW22512.1"/>
    <property type="molecule type" value="Genomic_DNA"/>
</dbReference>
<comment type="catalytic activity">
    <reaction evidence="11 12">
        <text>L-threonyl-[protein] + FAD = FMN-L-threonyl-[protein] + AMP + H(+)</text>
        <dbReference type="Rhea" id="RHEA:36847"/>
        <dbReference type="Rhea" id="RHEA-COMP:11060"/>
        <dbReference type="Rhea" id="RHEA-COMP:11061"/>
        <dbReference type="ChEBI" id="CHEBI:15378"/>
        <dbReference type="ChEBI" id="CHEBI:30013"/>
        <dbReference type="ChEBI" id="CHEBI:57692"/>
        <dbReference type="ChEBI" id="CHEBI:74257"/>
        <dbReference type="ChEBI" id="CHEBI:456215"/>
        <dbReference type="EC" id="2.7.1.180"/>
    </reaction>
</comment>
<keyword evidence="7 12" id="KW-0479">Metal-binding</keyword>
<dbReference type="SUPFAM" id="SSF143631">
    <property type="entry name" value="ApbE-like"/>
    <property type="match status" value="1"/>
</dbReference>
<evidence type="ECO:0000256" key="1">
    <source>
        <dbReference type="ARBA" id="ARBA00001946"/>
    </source>
</evidence>
<keyword evidence="6 12" id="KW-0808">Transferase</keyword>
<reference evidence="13 14" key="1">
    <citation type="submission" date="2019-11" db="EMBL/GenBank/DDBJ databases">
        <title>Whole-genome sequence of the anaerobic purple sulfur bacterium Allochromatium palmeri DSM 15591.</title>
        <authorList>
            <person name="Kyndt J.A."/>
            <person name="Meyer T.E."/>
        </authorList>
    </citation>
    <scope>NUCLEOTIDE SEQUENCE [LARGE SCALE GENOMIC DNA]</scope>
    <source>
        <strain evidence="13 14">DSM 15591</strain>
    </source>
</reference>
<dbReference type="OrthoDB" id="9778595at2"/>
<dbReference type="GO" id="GO:0046872">
    <property type="term" value="F:metal ion binding"/>
    <property type="evidence" value="ECO:0007669"/>
    <property type="project" value="UniProtKB-UniRule"/>
</dbReference>
<keyword evidence="14" id="KW-1185">Reference proteome</keyword>
<comment type="similarity">
    <text evidence="2 12">Belongs to the ApbE family.</text>
</comment>
<dbReference type="PANTHER" id="PTHR30040">
    <property type="entry name" value="THIAMINE BIOSYNTHESIS LIPOPROTEIN APBE"/>
    <property type="match status" value="1"/>
</dbReference>
<name>A0A6N8EE30_9GAMM</name>
<keyword evidence="9 12" id="KW-0460">Magnesium</keyword>
<evidence type="ECO:0000256" key="12">
    <source>
        <dbReference type="PIRNR" id="PIRNR006268"/>
    </source>
</evidence>
<evidence type="ECO:0000256" key="4">
    <source>
        <dbReference type="ARBA" id="ARBA00016337"/>
    </source>
</evidence>
<evidence type="ECO:0000256" key="3">
    <source>
        <dbReference type="ARBA" id="ARBA00011955"/>
    </source>
</evidence>